<keyword evidence="2" id="KW-0119">Carbohydrate metabolism</keyword>
<dbReference type="Pfam" id="PF02782">
    <property type="entry name" value="FGGY_C"/>
    <property type="match status" value="1"/>
</dbReference>
<evidence type="ECO:0000256" key="5">
    <source>
        <dbReference type="RuleBase" id="RU003733"/>
    </source>
</evidence>
<dbReference type="SUPFAM" id="SSF53067">
    <property type="entry name" value="Actin-like ATPase domain"/>
    <property type="match status" value="2"/>
</dbReference>
<evidence type="ECO:0000256" key="3">
    <source>
        <dbReference type="ARBA" id="ARBA00022679"/>
    </source>
</evidence>
<evidence type="ECO:0000313" key="8">
    <source>
        <dbReference type="EMBL" id="MFI7587414.1"/>
    </source>
</evidence>
<dbReference type="RefSeq" id="WP_398279058.1">
    <property type="nucleotide sequence ID" value="NZ_JBITLV010000003.1"/>
</dbReference>
<dbReference type="InterPro" id="IPR043129">
    <property type="entry name" value="ATPase_NBD"/>
</dbReference>
<comment type="similarity">
    <text evidence="1 5">Belongs to the FGGY kinase family.</text>
</comment>
<keyword evidence="4 5" id="KW-0418">Kinase</keyword>
<organism evidence="8 9">
    <name type="scientific">Spongisporangium articulatum</name>
    <dbReference type="NCBI Taxonomy" id="3362603"/>
    <lineage>
        <taxon>Bacteria</taxon>
        <taxon>Bacillati</taxon>
        <taxon>Actinomycetota</taxon>
        <taxon>Actinomycetes</taxon>
        <taxon>Kineosporiales</taxon>
        <taxon>Kineosporiaceae</taxon>
        <taxon>Spongisporangium</taxon>
    </lineage>
</organism>
<dbReference type="EC" id="2.7.1.-" evidence="8"/>
<dbReference type="PANTHER" id="PTHR43095">
    <property type="entry name" value="SUGAR KINASE"/>
    <property type="match status" value="1"/>
</dbReference>
<dbReference type="PROSITE" id="PS00445">
    <property type="entry name" value="FGGY_KINASES_2"/>
    <property type="match status" value="1"/>
</dbReference>
<keyword evidence="3 5" id="KW-0808">Transferase</keyword>
<dbReference type="InterPro" id="IPR018483">
    <property type="entry name" value="Carb_kinase_FGGY_CS"/>
</dbReference>
<name>A0ABW8AM05_9ACTN</name>
<feature type="domain" description="Carbohydrate kinase FGGY N-terminal" evidence="6">
    <location>
        <begin position="4"/>
        <end position="248"/>
    </location>
</feature>
<dbReference type="CDD" id="cd07804">
    <property type="entry name" value="ASKHA_NBD_FGGY_RrXK-like"/>
    <property type="match status" value="1"/>
</dbReference>
<dbReference type="InterPro" id="IPR050406">
    <property type="entry name" value="FGGY_Carb_Kinase"/>
</dbReference>
<gene>
    <name evidence="8" type="ORF">ACIB24_10100</name>
</gene>
<dbReference type="GO" id="GO:0016301">
    <property type="term" value="F:kinase activity"/>
    <property type="evidence" value="ECO:0007669"/>
    <property type="project" value="UniProtKB-KW"/>
</dbReference>
<feature type="domain" description="Carbohydrate kinase FGGY C-terminal" evidence="7">
    <location>
        <begin position="264"/>
        <end position="447"/>
    </location>
</feature>
<sequence length="510" mass="53091">MDLLIGIDVGTGSSKGVLTTLEGAVVARAEAVPARASERTVMPAPGHVEQDADAVWWDDVRGLLRELTVAAGRAGGSVAGVCVSGIGPTVLPADAAGRPLRPAILYGVDTRAVDEIAWLEKELGAEAIVATGGSALSTQSAGPKVRWLQTHEPDVWERTRYLFMANSYAVFRLTGAYVLDHHSASQSSPLYDVGARAWVPEWAAVVAPGLELPELRWPGDLAGHVTPAAAAETGLAVGTPVAVGTVDAWAEAESVDVASPGELMLMYGSTAFFVAPTAAPVRHAPLWTTVGVRPGAYSLAGGMASTGSLTGWFRHLTDPAGGFAELFAEAAAVPAGSRGLLTLPYFLGERTPVSDPEARGAILGLTLRHGRADVFRSILEGVAYGIRQNLEFIAASGTPVELIVAIGGGTTGDLWTQIVSDVTGLAQQVPRERSGACYGDAKLAGVAIGAVDPNQRWNAPGITITPRESDADVLSTGYRLYRELYPATAMIQHGLAELERSAVGGARRPA</sequence>
<dbReference type="InterPro" id="IPR000577">
    <property type="entry name" value="Carb_kinase_FGGY"/>
</dbReference>
<dbReference type="Proteomes" id="UP001612915">
    <property type="component" value="Unassembled WGS sequence"/>
</dbReference>
<dbReference type="Pfam" id="PF00370">
    <property type="entry name" value="FGGY_N"/>
    <property type="match status" value="1"/>
</dbReference>
<dbReference type="InterPro" id="IPR018485">
    <property type="entry name" value="FGGY_C"/>
</dbReference>
<dbReference type="PANTHER" id="PTHR43095:SF5">
    <property type="entry name" value="XYLULOSE KINASE"/>
    <property type="match status" value="1"/>
</dbReference>
<dbReference type="InterPro" id="IPR018484">
    <property type="entry name" value="FGGY_N"/>
</dbReference>
<dbReference type="EMBL" id="JBITLV010000003">
    <property type="protein sequence ID" value="MFI7587414.1"/>
    <property type="molecule type" value="Genomic_DNA"/>
</dbReference>
<protein>
    <submittedName>
        <fullName evidence="8">FGGY-family carbohydrate kinase</fullName>
        <ecNumber evidence="8">2.7.1.-</ecNumber>
    </submittedName>
</protein>
<evidence type="ECO:0000313" key="9">
    <source>
        <dbReference type="Proteomes" id="UP001612915"/>
    </source>
</evidence>
<evidence type="ECO:0000256" key="1">
    <source>
        <dbReference type="ARBA" id="ARBA00009156"/>
    </source>
</evidence>
<accession>A0ABW8AM05</accession>
<dbReference type="Gene3D" id="3.30.420.40">
    <property type="match status" value="2"/>
</dbReference>
<comment type="caution">
    <text evidence="8">The sequence shown here is derived from an EMBL/GenBank/DDBJ whole genome shotgun (WGS) entry which is preliminary data.</text>
</comment>
<evidence type="ECO:0000256" key="2">
    <source>
        <dbReference type="ARBA" id="ARBA00022629"/>
    </source>
</evidence>
<evidence type="ECO:0000256" key="4">
    <source>
        <dbReference type="ARBA" id="ARBA00022777"/>
    </source>
</evidence>
<evidence type="ECO:0000259" key="7">
    <source>
        <dbReference type="Pfam" id="PF02782"/>
    </source>
</evidence>
<keyword evidence="9" id="KW-1185">Reference proteome</keyword>
<keyword evidence="2" id="KW-0859">Xylose metabolism</keyword>
<dbReference type="PIRSF" id="PIRSF000538">
    <property type="entry name" value="GlpK"/>
    <property type="match status" value="1"/>
</dbReference>
<reference evidence="8 9" key="1">
    <citation type="submission" date="2024-10" db="EMBL/GenBank/DDBJ databases">
        <title>The Natural Products Discovery Center: Release of the First 8490 Sequenced Strains for Exploring Actinobacteria Biosynthetic Diversity.</title>
        <authorList>
            <person name="Kalkreuter E."/>
            <person name="Kautsar S.A."/>
            <person name="Yang D."/>
            <person name="Bader C.D."/>
            <person name="Teijaro C.N."/>
            <person name="Fluegel L."/>
            <person name="Davis C.M."/>
            <person name="Simpson J.R."/>
            <person name="Lauterbach L."/>
            <person name="Steele A.D."/>
            <person name="Gui C."/>
            <person name="Meng S."/>
            <person name="Li G."/>
            <person name="Viehrig K."/>
            <person name="Ye F."/>
            <person name="Su P."/>
            <person name="Kiefer A.F."/>
            <person name="Nichols A."/>
            <person name="Cepeda A.J."/>
            <person name="Yan W."/>
            <person name="Fan B."/>
            <person name="Jiang Y."/>
            <person name="Adhikari A."/>
            <person name="Zheng C.-J."/>
            <person name="Schuster L."/>
            <person name="Cowan T.M."/>
            <person name="Smanski M.J."/>
            <person name="Chevrette M.G."/>
            <person name="De Carvalho L.P.S."/>
            <person name="Shen B."/>
        </authorList>
    </citation>
    <scope>NUCLEOTIDE SEQUENCE [LARGE SCALE GENOMIC DNA]</scope>
    <source>
        <strain evidence="8 9">NPDC049639</strain>
    </source>
</reference>
<evidence type="ECO:0000259" key="6">
    <source>
        <dbReference type="Pfam" id="PF00370"/>
    </source>
</evidence>
<proteinExistence type="inferred from homology"/>